<dbReference type="EMBL" id="JACLHY010000001">
    <property type="protein sequence ID" value="MBC8766392.1"/>
    <property type="molecule type" value="Genomic_DNA"/>
</dbReference>
<evidence type="ECO:0000313" key="2">
    <source>
        <dbReference type="Proteomes" id="UP000618952"/>
    </source>
</evidence>
<sequence length="136" mass="15392">MKPMIQKILAMVMAFFMLVSTVSWTIEKHYCFGSLVDIAFFHEADTCGMDMGLVDAIFDKRGNSCCDHEVITIPGQDDLKISYHDIDLGQQLFLVAYAAYYISQFQPKAQPLVPHADYPPPILVKDITILDQVFLI</sequence>
<protein>
    <recommendedName>
        <fullName evidence="3">Secreted protein</fullName>
    </recommendedName>
</protein>
<name>A0ABR7QGT1_9FLAO</name>
<dbReference type="NCBIfam" id="NF047658">
    <property type="entry name" value="HYC_CC_PP"/>
    <property type="match status" value="1"/>
</dbReference>
<dbReference type="RefSeq" id="WP_187581085.1">
    <property type="nucleotide sequence ID" value="NZ_JACLHY010000001.1"/>
</dbReference>
<reference evidence="1 2" key="1">
    <citation type="submission" date="2020-08" db="EMBL/GenBank/DDBJ databases">
        <title>Arenibacter gaetbuli sp. nov., isolated from a sand dune.</title>
        <authorList>
            <person name="Park S."/>
            <person name="Yoon J.-H."/>
        </authorList>
    </citation>
    <scope>NUCLEOTIDE SEQUENCE [LARGE SCALE GENOMIC DNA]</scope>
    <source>
        <strain evidence="1 2">BSSL-BM3</strain>
    </source>
</reference>
<dbReference type="InterPro" id="IPR058512">
    <property type="entry name" value="DUF8199"/>
</dbReference>
<organism evidence="1 2">
    <name type="scientific">Arenibacter arenosicollis</name>
    <dbReference type="NCBI Taxonomy" id="2762274"/>
    <lineage>
        <taxon>Bacteria</taxon>
        <taxon>Pseudomonadati</taxon>
        <taxon>Bacteroidota</taxon>
        <taxon>Flavobacteriia</taxon>
        <taxon>Flavobacteriales</taxon>
        <taxon>Flavobacteriaceae</taxon>
        <taxon>Arenibacter</taxon>
    </lineage>
</organism>
<evidence type="ECO:0000313" key="1">
    <source>
        <dbReference type="EMBL" id="MBC8766392.1"/>
    </source>
</evidence>
<accession>A0ABR7QGT1</accession>
<evidence type="ECO:0008006" key="3">
    <source>
        <dbReference type="Google" id="ProtNLM"/>
    </source>
</evidence>
<proteinExistence type="predicted"/>
<dbReference type="Pfam" id="PF26622">
    <property type="entry name" value="DUF8199"/>
    <property type="match status" value="1"/>
</dbReference>
<gene>
    <name evidence="1" type="ORF">H4O18_00170</name>
</gene>
<dbReference type="Proteomes" id="UP000618952">
    <property type="component" value="Unassembled WGS sequence"/>
</dbReference>
<dbReference type="InterPro" id="IPR058060">
    <property type="entry name" value="HYC_CC_PP"/>
</dbReference>
<keyword evidence="2" id="KW-1185">Reference proteome</keyword>
<comment type="caution">
    <text evidence="1">The sequence shown here is derived from an EMBL/GenBank/DDBJ whole genome shotgun (WGS) entry which is preliminary data.</text>
</comment>